<keyword evidence="1" id="KW-1133">Transmembrane helix</keyword>
<feature type="transmembrane region" description="Helical" evidence="1">
    <location>
        <begin position="6"/>
        <end position="26"/>
    </location>
</feature>
<name>A0ABQ4E9A4_9ACTN</name>
<organism evidence="2 3">
    <name type="scientific">Plantactinospora endophytica</name>
    <dbReference type="NCBI Taxonomy" id="673535"/>
    <lineage>
        <taxon>Bacteria</taxon>
        <taxon>Bacillati</taxon>
        <taxon>Actinomycetota</taxon>
        <taxon>Actinomycetes</taxon>
        <taxon>Micromonosporales</taxon>
        <taxon>Micromonosporaceae</taxon>
        <taxon>Plantactinospora</taxon>
    </lineage>
</organism>
<gene>
    <name evidence="2" type="ORF">Pen02_62510</name>
</gene>
<comment type="caution">
    <text evidence="2">The sequence shown here is derived from an EMBL/GenBank/DDBJ whole genome shotgun (WGS) entry which is preliminary data.</text>
</comment>
<keyword evidence="3" id="KW-1185">Reference proteome</keyword>
<sequence length="181" mass="18514">MAYLATAVTFGCALGLVNLVIVLGVVRRLRELHELLAGGVPALPRFEPNMLAAGATVGDFSASTGDGAPVARADLTGSTLVGFLTLGCPACLESLPWFVARAEGTAGGRDGVLAVLAGVGAEHSEMYGRLAAVARVVVEPELGPVAKAFGLTSYPSFALLYDDTVVASDFALERIPETVPG</sequence>
<dbReference type="Proteomes" id="UP000646749">
    <property type="component" value="Unassembled WGS sequence"/>
</dbReference>
<keyword evidence="1" id="KW-0812">Transmembrane</keyword>
<dbReference type="EMBL" id="BONW01000036">
    <property type="protein sequence ID" value="GIG91315.1"/>
    <property type="molecule type" value="Genomic_DNA"/>
</dbReference>
<evidence type="ECO:0000313" key="3">
    <source>
        <dbReference type="Proteomes" id="UP000646749"/>
    </source>
</evidence>
<proteinExistence type="predicted"/>
<dbReference type="InterPro" id="IPR036249">
    <property type="entry name" value="Thioredoxin-like_sf"/>
</dbReference>
<dbReference type="Gene3D" id="3.40.30.10">
    <property type="entry name" value="Glutaredoxin"/>
    <property type="match status" value="1"/>
</dbReference>
<keyword evidence="1" id="KW-0472">Membrane</keyword>
<evidence type="ECO:0000313" key="2">
    <source>
        <dbReference type="EMBL" id="GIG91315.1"/>
    </source>
</evidence>
<reference evidence="2 3" key="1">
    <citation type="submission" date="2021-01" db="EMBL/GenBank/DDBJ databases">
        <title>Whole genome shotgun sequence of Plantactinospora endophytica NBRC 110450.</title>
        <authorList>
            <person name="Komaki H."/>
            <person name="Tamura T."/>
        </authorList>
    </citation>
    <scope>NUCLEOTIDE SEQUENCE [LARGE SCALE GENOMIC DNA]</scope>
    <source>
        <strain evidence="2 3">NBRC 110450</strain>
    </source>
</reference>
<dbReference type="RefSeq" id="WP_203869712.1">
    <property type="nucleotide sequence ID" value="NZ_BONW01000036.1"/>
</dbReference>
<dbReference type="SUPFAM" id="SSF52833">
    <property type="entry name" value="Thioredoxin-like"/>
    <property type="match status" value="1"/>
</dbReference>
<protein>
    <recommendedName>
        <fullName evidence="4">Thioredoxin domain-containing protein</fullName>
    </recommendedName>
</protein>
<evidence type="ECO:0008006" key="4">
    <source>
        <dbReference type="Google" id="ProtNLM"/>
    </source>
</evidence>
<evidence type="ECO:0000256" key="1">
    <source>
        <dbReference type="SAM" id="Phobius"/>
    </source>
</evidence>
<accession>A0ABQ4E9A4</accession>